<evidence type="ECO:0000256" key="3">
    <source>
        <dbReference type="ARBA" id="ARBA00022553"/>
    </source>
</evidence>
<dbReference type="SMART" id="SM00388">
    <property type="entry name" value="HisKA"/>
    <property type="match status" value="1"/>
</dbReference>
<protein>
    <recommendedName>
        <fullName evidence="2">histidine kinase</fullName>
        <ecNumber evidence="2">2.7.13.3</ecNumber>
    </recommendedName>
</protein>
<feature type="domain" description="Histidine kinase" evidence="5">
    <location>
        <begin position="216"/>
        <end position="431"/>
    </location>
</feature>
<dbReference type="GO" id="GO:0000155">
    <property type="term" value="F:phosphorelay sensor kinase activity"/>
    <property type="evidence" value="ECO:0007669"/>
    <property type="project" value="InterPro"/>
</dbReference>
<feature type="transmembrane region" description="Helical" evidence="4">
    <location>
        <begin position="79"/>
        <end position="100"/>
    </location>
</feature>
<evidence type="ECO:0000313" key="7">
    <source>
        <dbReference type="Proteomes" id="UP000662074"/>
    </source>
</evidence>
<dbReference type="Gene3D" id="3.30.565.10">
    <property type="entry name" value="Histidine kinase-like ATPase, C-terminal domain"/>
    <property type="match status" value="1"/>
</dbReference>
<dbReference type="CDD" id="cd00082">
    <property type="entry name" value="HisKA"/>
    <property type="match status" value="1"/>
</dbReference>
<dbReference type="PRINTS" id="PR00344">
    <property type="entry name" value="BCTRLSENSOR"/>
</dbReference>
<evidence type="ECO:0000259" key="5">
    <source>
        <dbReference type="PROSITE" id="PS50109"/>
    </source>
</evidence>
<feature type="transmembrane region" description="Helical" evidence="4">
    <location>
        <begin position="106"/>
        <end position="123"/>
    </location>
</feature>
<keyword evidence="3" id="KW-0597">Phosphoprotein</keyword>
<dbReference type="Gene3D" id="1.10.287.130">
    <property type="match status" value="1"/>
</dbReference>
<dbReference type="EC" id="2.7.13.3" evidence="2"/>
<dbReference type="Pfam" id="PF02518">
    <property type="entry name" value="HATPase_c"/>
    <property type="match status" value="1"/>
</dbReference>
<name>A0A917JA12_9SPHI</name>
<dbReference type="Pfam" id="PF00512">
    <property type="entry name" value="HisKA"/>
    <property type="match status" value="1"/>
</dbReference>
<gene>
    <name evidence="6" type="ORF">GCM10011425_27950</name>
</gene>
<dbReference type="InterPro" id="IPR003594">
    <property type="entry name" value="HATPase_dom"/>
</dbReference>
<sequence>MPKIKSYLFHIWHSLNGSVSQFPLTTRIFHSICLISVLALAYNVPLNYMVGLPWVAVVSALVGALFATLYYLSRVKRKTMLAMLIFCIAGDLMFIAVFFLNSGINGPTDIFFILTMVMMVAIVPVSQYWVWVITNVIIVSGLHYLQYSFPELVPNAYHEEVNRYVDITSAYFTVVAVALFSFYLIRRNYESERKSAEQKTAMMRLLNEEKNKLFSIISHDLRAPLSNIQNYLELLTVVDISEDERFKINSDLLQSTRSTLDLLNNVLSWSKSQMQGLSFKLSPYNVYQLLSSPMLLFIRIAESKNIRLEISIDPKLEVVANGDMLQLVIRNLINNAIKFTAPGGRIIFSAQRHDDLCHFMVKDSGTGKPVKLSTDIFYLNSDSTAGTSNEKGVGLGLVLCKEFTEAQNGRIWFESDSVSGSSFFVQLPLVSEEEVVRMETLFTQ</sequence>
<evidence type="ECO:0000313" key="6">
    <source>
        <dbReference type="EMBL" id="GGI51583.1"/>
    </source>
</evidence>
<proteinExistence type="predicted"/>
<feature type="transmembrane region" description="Helical" evidence="4">
    <location>
        <begin position="167"/>
        <end position="185"/>
    </location>
</feature>
<dbReference type="RefSeq" id="WP_377171135.1">
    <property type="nucleotide sequence ID" value="NZ_CBCSDW010000005.1"/>
</dbReference>
<dbReference type="Proteomes" id="UP000662074">
    <property type="component" value="Unassembled WGS sequence"/>
</dbReference>
<evidence type="ECO:0000256" key="1">
    <source>
        <dbReference type="ARBA" id="ARBA00000085"/>
    </source>
</evidence>
<dbReference type="SUPFAM" id="SSF47384">
    <property type="entry name" value="Homodimeric domain of signal transducing histidine kinase"/>
    <property type="match status" value="1"/>
</dbReference>
<dbReference type="InterPro" id="IPR003661">
    <property type="entry name" value="HisK_dim/P_dom"/>
</dbReference>
<dbReference type="InterPro" id="IPR036097">
    <property type="entry name" value="HisK_dim/P_sf"/>
</dbReference>
<feature type="transmembrane region" description="Helical" evidence="4">
    <location>
        <begin position="28"/>
        <end position="45"/>
    </location>
</feature>
<feature type="transmembrane region" description="Helical" evidence="4">
    <location>
        <begin position="51"/>
        <end position="72"/>
    </location>
</feature>
<dbReference type="AlphaFoldDB" id="A0A917JA12"/>
<dbReference type="EMBL" id="BMDO01000008">
    <property type="protein sequence ID" value="GGI51583.1"/>
    <property type="molecule type" value="Genomic_DNA"/>
</dbReference>
<dbReference type="CDD" id="cd00075">
    <property type="entry name" value="HATPase"/>
    <property type="match status" value="1"/>
</dbReference>
<dbReference type="SMART" id="SM00387">
    <property type="entry name" value="HATPase_c"/>
    <property type="match status" value="1"/>
</dbReference>
<keyword evidence="4" id="KW-0472">Membrane</keyword>
<dbReference type="InterPro" id="IPR005467">
    <property type="entry name" value="His_kinase_dom"/>
</dbReference>
<dbReference type="PANTHER" id="PTHR43547">
    <property type="entry name" value="TWO-COMPONENT HISTIDINE KINASE"/>
    <property type="match status" value="1"/>
</dbReference>
<reference evidence="6" key="2">
    <citation type="submission" date="2020-09" db="EMBL/GenBank/DDBJ databases">
        <authorList>
            <person name="Sun Q."/>
            <person name="Sedlacek I."/>
        </authorList>
    </citation>
    <scope>NUCLEOTIDE SEQUENCE</scope>
    <source>
        <strain evidence="6">CCM 8711</strain>
    </source>
</reference>
<dbReference type="PROSITE" id="PS50109">
    <property type="entry name" value="HIS_KIN"/>
    <property type="match status" value="1"/>
</dbReference>
<keyword evidence="4" id="KW-0812">Transmembrane</keyword>
<organism evidence="6 7">
    <name type="scientific">Mucilaginibacter galii</name>
    <dbReference type="NCBI Taxonomy" id="2005073"/>
    <lineage>
        <taxon>Bacteria</taxon>
        <taxon>Pseudomonadati</taxon>
        <taxon>Bacteroidota</taxon>
        <taxon>Sphingobacteriia</taxon>
        <taxon>Sphingobacteriales</taxon>
        <taxon>Sphingobacteriaceae</taxon>
        <taxon>Mucilaginibacter</taxon>
    </lineage>
</organism>
<comment type="caution">
    <text evidence="6">The sequence shown here is derived from an EMBL/GenBank/DDBJ whole genome shotgun (WGS) entry which is preliminary data.</text>
</comment>
<keyword evidence="7" id="KW-1185">Reference proteome</keyword>
<dbReference type="PANTHER" id="PTHR43547:SF2">
    <property type="entry name" value="HYBRID SIGNAL TRANSDUCTION HISTIDINE KINASE C"/>
    <property type="match status" value="1"/>
</dbReference>
<evidence type="ECO:0000256" key="4">
    <source>
        <dbReference type="SAM" id="Phobius"/>
    </source>
</evidence>
<reference evidence="6" key="1">
    <citation type="journal article" date="2014" name="Int. J. Syst. Evol. Microbiol.">
        <title>Complete genome sequence of Corynebacterium casei LMG S-19264T (=DSM 44701T), isolated from a smear-ripened cheese.</title>
        <authorList>
            <consortium name="US DOE Joint Genome Institute (JGI-PGF)"/>
            <person name="Walter F."/>
            <person name="Albersmeier A."/>
            <person name="Kalinowski J."/>
            <person name="Ruckert C."/>
        </authorList>
    </citation>
    <scope>NUCLEOTIDE SEQUENCE</scope>
    <source>
        <strain evidence="6">CCM 8711</strain>
    </source>
</reference>
<keyword evidence="4" id="KW-1133">Transmembrane helix</keyword>
<dbReference type="InterPro" id="IPR004358">
    <property type="entry name" value="Sig_transdc_His_kin-like_C"/>
</dbReference>
<comment type="catalytic activity">
    <reaction evidence="1">
        <text>ATP + protein L-histidine = ADP + protein N-phospho-L-histidine.</text>
        <dbReference type="EC" id="2.7.13.3"/>
    </reaction>
</comment>
<dbReference type="SUPFAM" id="SSF55874">
    <property type="entry name" value="ATPase domain of HSP90 chaperone/DNA topoisomerase II/histidine kinase"/>
    <property type="match status" value="1"/>
</dbReference>
<evidence type="ECO:0000256" key="2">
    <source>
        <dbReference type="ARBA" id="ARBA00012438"/>
    </source>
</evidence>
<accession>A0A917JA12</accession>
<dbReference type="InterPro" id="IPR036890">
    <property type="entry name" value="HATPase_C_sf"/>
</dbReference>